<comment type="caution">
    <text evidence="4">The sequence shown here is derived from an EMBL/GenBank/DDBJ whole genome shotgun (WGS) entry which is preliminary data.</text>
</comment>
<evidence type="ECO:0000259" key="3">
    <source>
        <dbReference type="Pfam" id="PF12089"/>
    </source>
</evidence>
<dbReference type="Proteomes" id="UP000233781">
    <property type="component" value="Unassembled WGS sequence"/>
</dbReference>
<dbReference type="InterPro" id="IPR021949">
    <property type="entry name" value="DUF3566_TM"/>
</dbReference>
<protein>
    <submittedName>
        <fullName evidence="4">Transmembrane protein DUF3566</fullName>
    </submittedName>
</protein>
<keyword evidence="2" id="KW-1133">Transmembrane helix</keyword>
<evidence type="ECO:0000313" key="4">
    <source>
        <dbReference type="EMBL" id="PKW27969.1"/>
    </source>
</evidence>
<evidence type="ECO:0000256" key="1">
    <source>
        <dbReference type="SAM" id="MobiDB-lite"/>
    </source>
</evidence>
<name>A0A2N3YMC9_9MICO</name>
<evidence type="ECO:0000313" key="5">
    <source>
        <dbReference type="Proteomes" id="UP000233781"/>
    </source>
</evidence>
<gene>
    <name evidence="4" type="ORF">ATL31_2820</name>
</gene>
<accession>A0A2N3YMC9</accession>
<dbReference type="EMBL" id="PJNE01000001">
    <property type="protein sequence ID" value="PKW27969.1"/>
    <property type="molecule type" value="Genomic_DNA"/>
</dbReference>
<reference evidence="4 5" key="1">
    <citation type="submission" date="2017-12" db="EMBL/GenBank/DDBJ databases">
        <title>Sequencing the genomes of 1000 Actinobacteria strains.</title>
        <authorList>
            <person name="Klenk H.-P."/>
        </authorList>
    </citation>
    <scope>NUCLEOTIDE SEQUENCE [LARGE SCALE GENOMIC DNA]</scope>
    <source>
        <strain evidence="4 5">DSM 12806</strain>
    </source>
</reference>
<sequence length="223" mass="22701">MSTADHAGRPLRSSTPPRTAPTASAGATSATRGADSAAGRGDGGTLRRDTGARQATESQATRPVPAGREGAPARTGAAPVQRPVEAGQRPAGGVQRPAGRPASARRVRLTVSRVDPWSAMKVSFLLSVALGIAGVIATAVLWTVLDAMGVFDQINGVIGQVVADGSNSFDILDFVGFTRVVSLSIVIGVVDVILMTAIATLAAFLYNISSALVGGLKLTLTDD</sequence>
<keyword evidence="2 4" id="KW-0812">Transmembrane</keyword>
<evidence type="ECO:0000256" key="2">
    <source>
        <dbReference type="SAM" id="Phobius"/>
    </source>
</evidence>
<feature type="region of interest" description="Disordered" evidence="1">
    <location>
        <begin position="1"/>
        <end position="105"/>
    </location>
</feature>
<feature type="domain" description="DUF3566" evidence="3">
    <location>
        <begin position="105"/>
        <end position="222"/>
    </location>
</feature>
<keyword evidence="2" id="KW-0472">Membrane</keyword>
<dbReference type="Pfam" id="PF12089">
    <property type="entry name" value="DUF3566"/>
    <property type="match status" value="1"/>
</dbReference>
<feature type="transmembrane region" description="Helical" evidence="2">
    <location>
        <begin position="122"/>
        <end position="145"/>
    </location>
</feature>
<dbReference type="AlphaFoldDB" id="A0A2N3YMC9"/>
<feature type="compositionally biased region" description="Low complexity" evidence="1">
    <location>
        <begin position="12"/>
        <end position="39"/>
    </location>
</feature>
<keyword evidence="5" id="KW-1185">Reference proteome</keyword>
<proteinExistence type="predicted"/>
<organism evidence="4 5">
    <name type="scientific">Phycicoccus duodecadis</name>
    <dbReference type="NCBI Taxonomy" id="173053"/>
    <lineage>
        <taxon>Bacteria</taxon>
        <taxon>Bacillati</taxon>
        <taxon>Actinomycetota</taxon>
        <taxon>Actinomycetes</taxon>
        <taxon>Micrococcales</taxon>
        <taxon>Intrasporangiaceae</taxon>
        <taxon>Phycicoccus</taxon>
    </lineage>
</organism>
<feature type="transmembrane region" description="Helical" evidence="2">
    <location>
        <begin position="180"/>
        <end position="208"/>
    </location>
</feature>
<dbReference type="RefSeq" id="WP_245862474.1">
    <property type="nucleotide sequence ID" value="NZ_PJNE01000001.1"/>
</dbReference>